<sequence>MSFEDFLLLHSEKSSKLSVFTDTEFLEDNRDAPVTNLQIEEIEKEYNVVFPTNYKEFCKKFGGGYFGYTMVYSLDRTGEWFIFDKLDEIVSYGYSLSAKFLPFSDDQTGGIYCFVREGVVIKDELVFIDEVEDIEEMPSSNFIECLLQRAYM</sequence>
<proteinExistence type="predicted"/>
<accession>A0ABS3JSW1</accession>
<dbReference type="EMBL" id="JAFMYW010000019">
    <property type="protein sequence ID" value="MBO0953100.1"/>
    <property type="molecule type" value="Genomic_DNA"/>
</dbReference>
<gene>
    <name evidence="2" type="ORF">J2I46_31290</name>
</gene>
<dbReference type="InterPro" id="IPR018958">
    <property type="entry name" value="Knr4/Smi1-like_dom"/>
</dbReference>
<reference evidence="2 3" key="1">
    <citation type="submission" date="2021-03" db="EMBL/GenBank/DDBJ databases">
        <title>Fibrella sp. HMF5405 genome sequencing and assembly.</title>
        <authorList>
            <person name="Kang H."/>
            <person name="Kim H."/>
            <person name="Bae S."/>
            <person name="Joh K."/>
        </authorList>
    </citation>
    <scope>NUCLEOTIDE SEQUENCE [LARGE SCALE GENOMIC DNA]</scope>
    <source>
        <strain evidence="2 3">HMF5405</strain>
    </source>
</reference>
<evidence type="ECO:0000313" key="3">
    <source>
        <dbReference type="Proteomes" id="UP000664628"/>
    </source>
</evidence>
<dbReference type="Pfam" id="PF14568">
    <property type="entry name" value="SUKH_6"/>
    <property type="match status" value="1"/>
</dbReference>
<evidence type="ECO:0000259" key="1">
    <source>
        <dbReference type="SMART" id="SM00860"/>
    </source>
</evidence>
<name>A0ABS3JSW1_9BACT</name>
<dbReference type="InterPro" id="IPR037883">
    <property type="entry name" value="Knr4/Smi1-like_sf"/>
</dbReference>
<comment type="caution">
    <text evidence="2">The sequence shown here is derived from an EMBL/GenBank/DDBJ whole genome shotgun (WGS) entry which is preliminary data.</text>
</comment>
<dbReference type="SUPFAM" id="SSF160631">
    <property type="entry name" value="SMI1/KNR4-like"/>
    <property type="match status" value="1"/>
</dbReference>
<dbReference type="Proteomes" id="UP000664628">
    <property type="component" value="Unassembled WGS sequence"/>
</dbReference>
<dbReference type="RefSeq" id="WP_207333052.1">
    <property type="nucleotide sequence ID" value="NZ_JAFMYW010000019.1"/>
</dbReference>
<feature type="domain" description="Knr4/Smi1-like" evidence="1">
    <location>
        <begin position="33"/>
        <end position="140"/>
    </location>
</feature>
<organism evidence="2 3">
    <name type="scientific">Fibrella forsythiae</name>
    <dbReference type="NCBI Taxonomy" id="2817061"/>
    <lineage>
        <taxon>Bacteria</taxon>
        <taxon>Pseudomonadati</taxon>
        <taxon>Bacteroidota</taxon>
        <taxon>Cytophagia</taxon>
        <taxon>Cytophagales</taxon>
        <taxon>Spirosomataceae</taxon>
        <taxon>Fibrella</taxon>
    </lineage>
</organism>
<protein>
    <submittedName>
        <fullName evidence="2">SMI1/KNR4 family protein</fullName>
    </submittedName>
</protein>
<keyword evidence="3" id="KW-1185">Reference proteome</keyword>
<dbReference type="Gene3D" id="3.40.1580.10">
    <property type="entry name" value="SMI1/KNR4-like"/>
    <property type="match status" value="1"/>
</dbReference>
<evidence type="ECO:0000313" key="2">
    <source>
        <dbReference type="EMBL" id="MBO0953100.1"/>
    </source>
</evidence>
<dbReference type="SMART" id="SM00860">
    <property type="entry name" value="SMI1_KNR4"/>
    <property type="match status" value="1"/>
</dbReference>